<keyword evidence="1" id="KW-0472">Membrane</keyword>
<evidence type="ECO:0000256" key="1">
    <source>
        <dbReference type="SAM" id="Phobius"/>
    </source>
</evidence>
<feature type="transmembrane region" description="Helical" evidence="1">
    <location>
        <begin position="6"/>
        <end position="24"/>
    </location>
</feature>
<dbReference type="Proteomes" id="UP000050794">
    <property type="component" value="Unassembled WGS sequence"/>
</dbReference>
<dbReference type="EMBL" id="UYWY01022406">
    <property type="protein sequence ID" value="VDM46036.1"/>
    <property type="molecule type" value="Genomic_DNA"/>
</dbReference>
<keyword evidence="1" id="KW-0812">Transmembrane</keyword>
<reference evidence="2 3" key="2">
    <citation type="submission" date="2018-11" db="EMBL/GenBank/DDBJ databases">
        <authorList>
            <consortium name="Pathogen Informatics"/>
        </authorList>
    </citation>
    <scope>NUCLEOTIDE SEQUENCE [LARGE SCALE GENOMIC DNA]</scope>
</reference>
<keyword evidence="1" id="KW-1133">Transmembrane helix</keyword>
<proteinExistence type="predicted"/>
<dbReference type="WBParaSite" id="TCNE_0001471501-mRNA-1">
    <property type="protein sequence ID" value="TCNE_0001471501-mRNA-1"/>
    <property type="gene ID" value="TCNE_0001471501"/>
</dbReference>
<evidence type="ECO:0000313" key="2">
    <source>
        <dbReference type="EMBL" id="VDM46036.1"/>
    </source>
</evidence>
<gene>
    <name evidence="2" type="ORF">TCNE_LOCUS14715</name>
</gene>
<dbReference type="AlphaFoldDB" id="A0A183V1U5"/>
<reference evidence="4" key="1">
    <citation type="submission" date="2016-06" db="UniProtKB">
        <authorList>
            <consortium name="WormBaseParasite"/>
        </authorList>
    </citation>
    <scope>IDENTIFICATION</scope>
</reference>
<accession>A0A183V1U5</accession>
<evidence type="ECO:0000313" key="3">
    <source>
        <dbReference type="Proteomes" id="UP000050794"/>
    </source>
</evidence>
<sequence length="85" mass="8963">MVAIGTAGIAALIIGILSGYFSIIGASVCDFTISIIVCGKCVIGMCLALLSFYSGFWSFHCGACIFLGINRCCSLYGERLMMVGF</sequence>
<keyword evidence="3" id="KW-1185">Reference proteome</keyword>
<protein>
    <submittedName>
        <fullName evidence="2 4">Uncharacterized protein</fullName>
    </submittedName>
</protein>
<feature type="transmembrane region" description="Helical" evidence="1">
    <location>
        <begin position="31"/>
        <end position="50"/>
    </location>
</feature>
<organism evidence="3 4">
    <name type="scientific">Toxocara canis</name>
    <name type="common">Canine roundworm</name>
    <dbReference type="NCBI Taxonomy" id="6265"/>
    <lineage>
        <taxon>Eukaryota</taxon>
        <taxon>Metazoa</taxon>
        <taxon>Ecdysozoa</taxon>
        <taxon>Nematoda</taxon>
        <taxon>Chromadorea</taxon>
        <taxon>Rhabditida</taxon>
        <taxon>Spirurina</taxon>
        <taxon>Ascaridomorpha</taxon>
        <taxon>Ascaridoidea</taxon>
        <taxon>Toxocaridae</taxon>
        <taxon>Toxocara</taxon>
    </lineage>
</organism>
<name>A0A183V1U5_TOXCA</name>
<evidence type="ECO:0000313" key="4">
    <source>
        <dbReference type="WBParaSite" id="TCNE_0001471501-mRNA-1"/>
    </source>
</evidence>